<gene>
    <name evidence="1" type="ORF">TorRG33x02_169920</name>
</gene>
<proteinExistence type="predicted"/>
<dbReference type="InterPro" id="IPR027032">
    <property type="entry name" value="Twinkle-like"/>
</dbReference>
<evidence type="ECO:0000313" key="2">
    <source>
        <dbReference type="Proteomes" id="UP000237000"/>
    </source>
</evidence>
<dbReference type="PANTHER" id="PTHR12873">
    <property type="entry name" value="T7-LIKE MITOCHONDRIAL DNA HELICASE"/>
    <property type="match status" value="1"/>
</dbReference>
<dbReference type="EMBL" id="JXTC01000120">
    <property type="protein sequence ID" value="PON87215.1"/>
    <property type="molecule type" value="Genomic_DNA"/>
</dbReference>
<reference evidence="2" key="1">
    <citation type="submission" date="2016-06" db="EMBL/GenBank/DDBJ databases">
        <title>Parallel loss of symbiosis genes in relatives of nitrogen-fixing non-legume Parasponia.</title>
        <authorList>
            <person name="Van Velzen R."/>
            <person name="Holmer R."/>
            <person name="Bu F."/>
            <person name="Rutten L."/>
            <person name="Van Zeijl A."/>
            <person name="Liu W."/>
            <person name="Santuari L."/>
            <person name="Cao Q."/>
            <person name="Sharma T."/>
            <person name="Shen D."/>
            <person name="Roswanjaya Y."/>
            <person name="Wardhani T."/>
            <person name="Kalhor M.S."/>
            <person name="Jansen J."/>
            <person name="Van den Hoogen J."/>
            <person name="Gungor B."/>
            <person name="Hartog M."/>
            <person name="Hontelez J."/>
            <person name="Verver J."/>
            <person name="Yang W.-C."/>
            <person name="Schijlen E."/>
            <person name="Repin R."/>
            <person name="Schilthuizen M."/>
            <person name="Schranz E."/>
            <person name="Heidstra R."/>
            <person name="Miyata K."/>
            <person name="Fedorova E."/>
            <person name="Kohlen W."/>
            <person name="Bisseling T."/>
            <person name="Smit S."/>
            <person name="Geurts R."/>
        </authorList>
    </citation>
    <scope>NUCLEOTIDE SEQUENCE [LARGE SCALE GENOMIC DNA]</scope>
    <source>
        <strain evidence="2">cv. RG33-2</strain>
    </source>
</reference>
<dbReference type="SUPFAM" id="SSF56731">
    <property type="entry name" value="DNA primase core"/>
    <property type="match status" value="1"/>
</dbReference>
<name>A0A2P5EP08_TREOI</name>
<dbReference type="AlphaFoldDB" id="A0A2P5EP08"/>
<comment type="caution">
    <text evidence="1">The sequence shown here is derived from an EMBL/GenBank/DDBJ whole genome shotgun (WGS) entry which is preliminary data.</text>
</comment>
<keyword evidence="2" id="KW-1185">Reference proteome</keyword>
<dbReference type="GO" id="GO:0003697">
    <property type="term" value="F:single-stranded DNA binding"/>
    <property type="evidence" value="ECO:0007669"/>
    <property type="project" value="InterPro"/>
</dbReference>
<dbReference type="GO" id="GO:0043139">
    <property type="term" value="F:5'-3' DNA helicase activity"/>
    <property type="evidence" value="ECO:0007669"/>
    <property type="project" value="InterPro"/>
</dbReference>
<evidence type="ECO:0000313" key="1">
    <source>
        <dbReference type="EMBL" id="PON87215.1"/>
    </source>
</evidence>
<dbReference type="OrthoDB" id="275278at2759"/>
<accession>A0A2P5EP08</accession>
<dbReference type="Proteomes" id="UP000237000">
    <property type="component" value="Unassembled WGS sequence"/>
</dbReference>
<dbReference type="InParanoid" id="A0A2P5EP08"/>
<dbReference type="PANTHER" id="PTHR12873:SF6">
    <property type="entry name" value="TOPRIM DOMAIN-CONTAINING PROTEIN"/>
    <property type="match status" value="1"/>
</dbReference>
<protein>
    <submittedName>
        <fullName evidence="1">Twinkle-like protein</fullName>
    </submittedName>
</protein>
<organism evidence="1 2">
    <name type="scientific">Trema orientale</name>
    <name type="common">Charcoal tree</name>
    <name type="synonym">Celtis orientalis</name>
    <dbReference type="NCBI Taxonomy" id="63057"/>
    <lineage>
        <taxon>Eukaryota</taxon>
        <taxon>Viridiplantae</taxon>
        <taxon>Streptophyta</taxon>
        <taxon>Embryophyta</taxon>
        <taxon>Tracheophyta</taxon>
        <taxon>Spermatophyta</taxon>
        <taxon>Magnoliopsida</taxon>
        <taxon>eudicotyledons</taxon>
        <taxon>Gunneridae</taxon>
        <taxon>Pentapetalae</taxon>
        <taxon>rosids</taxon>
        <taxon>fabids</taxon>
        <taxon>Rosales</taxon>
        <taxon>Cannabaceae</taxon>
        <taxon>Trema</taxon>
    </lineage>
</organism>
<dbReference type="Gene3D" id="3.40.1360.10">
    <property type="match status" value="1"/>
</dbReference>
<sequence length="294" mass="32902">MRMSSSVQSLCRPINTALFSSKRLLPRRLGNVWCRSHSSSNSNNLHTPTTVSGKLEQLDEGKVNVLKQKMELLGVVSNHSYVPGRYYNLLCPKCNGGQSLERSLSFHIVQNGEFAMWRCFRFDCGWAGRAFADDRAAENGANRKVKSTGQLTEKSLGLIPLGEELIAYFRERMISEETLRRNSVMQLSGNKLIIAFTYRRNGLLVGCKYRTIEKRFWQEKDTAKVLYGLDDIIDAAEIIIAEGELDKLSVEEAGFRNCVSVPGGAPGKISDKLPSFEKLGYRVSVPLELQTVLG</sequence>
<dbReference type="STRING" id="63057.A0A2P5EP08"/>